<gene>
    <name evidence="2" type="ORF">HYG81_00020</name>
</gene>
<sequence length="404" mass="42862">MTNFVKEIQSAAMTNRTSPALTGGERTTFSQLWSLTDSFAGGLQNRDITAGDRVTIHLSTPRSFLIAVYGTLRAGCVPVTVPPEYDGRAVSRVLSETDSKAVVTETSPIMSLIVDSEALRVAVTVDSDARMGITFPSFLDNGGMNGSNSRTGIDVVRRSDDSPGLIAYVGQDEREPLAVVYTHDALQAAATAGSSIQGTAGDDGIETHLGAAPLSNPVELMYGANATLVGGSEYRSVAVPDVETIQSLLVTTDIDRAFVTPRQYRAVQASETSVDTRPLTVVESGTAPIEGRTVDGDDAVHLWGTPETGATHIRTPVDVESDRLGRSLPDVRTRVSSGPDGDELAIGGPAVMDGYFERPDLTSETIETTEDGRWIRTGVPVQVRDETIFLETGSDVARPSSTLS</sequence>
<dbReference type="AlphaFoldDB" id="A0A7D6GKD1"/>
<dbReference type="OrthoDB" id="161417at2157"/>
<dbReference type="Proteomes" id="UP000510869">
    <property type="component" value="Chromosome"/>
</dbReference>
<keyword evidence="3" id="KW-1185">Reference proteome</keyword>
<dbReference type="KEGG" id="nay:HYG81_00020"/>
<dbReference type="PANTHER" id="PTHR43767:SF12">
    <property type="entry name" value="AMP-DEPENDENT SYNTHETASE AND LIGASE"/>
    <property type="match status" value="1"/>
</dbReference>
<feature type="domain" description="AMP-dependent synthetase/ligase" evidence="1">
    <location>
        <begin position="11"/>
        <end position="356"/>
    </location>
</feature>
<evidence type="ECO:0000313" key="2">
    <source>
        <dbReference type="EMBL" id="QLK26059.1"/>
    </source>
</evidence>
<reference evidence="2 3" key="1">
    <citation type="submission" date="2020-07" db="EMBL/GenBank/DDBJ databases">
        <title>Natrinema (YPL30) sp. nov. and Haloterrigena xxxxxx (YPL8) sp. nov., isolated from a salt mine.</title>
        <authorList>
            <person name="Cui H."/>
        </authorList>
    </citation>
    <scope>NUCLEOTIDE SEQUENCE [LARGE SCALE GENOMIC DNA]</scope>
    <source>
        <strain evidence="2 3">YPL13</strain>
    </source>
</reference>
<dbReference type="InterPro" id="IPR000873">
    <property type="entry name" value="AMP-dep_synth/lig_dom"/>
</dbReference>
<dbReference type="EMBL" id="CP059154">
    <property type="protein sequence ID" value="QLK26059.1"/>
    <property type="molecule type" value="Genomic_DNA"/>
</dbReference>
<dbReference type="Gene3D" id="3.40.50.12780">
    <property type="entry name" value="N-terminal domain of ligase-like"/>
    <property type="match status" value="1"/>
</dbReference>
<accession>A0A7D6GKD1</accession>
<proteinExistence type="predicted"/>
<evidence type="ECO:0000313" key="3">
    <source>
        <dbReference type="Proteomes" id="UP000510869"/>
    </source>
</evidence>
<dbReference type="InterPro" id="IPR042099">
    <property type="entry name" value="ANL_N_sf"/>
</dbReference>
<dbReference type="Pfam" id="PF00501">
    <property type="entry name" value="AMP-binding"/>
    <property type="match status" value="1"/>
</dbReference>
<organism evidence="2 3">
    <name type="scientific">Natrinema zhouii</name>
    <dbReference type="NCBI Taxonomy" id="1710539"/>
    <lineage>
        <taxon>Archaea</taxon>
        <taxon>Methanobacteriati</taxon>
        <taxon>Methanobacteriota</taxon>
        <taxon>Stenosarchaea group</taxon>
        <taxon>Halobacteria</taxon>
        <taxon>Halobacteriales</taxon>
        <taxon>Natrialbaceae</taxon>
        <taxon>Natrinema</taxon>
    </lineage>
</organism>
<dbReference type="PANTHER" id="PTHR43767">
    <property type="entry name" value="LONG-CHAIN-FATTY-ACID--COA LIGASE"/>
    <property type="match status" value="1"/>
</dbReference>
<dbReference type="InterPro" id="IPR050237">
    <property type="entry name" value="ATP-dep_AMP-bd_enzyme"/>
</dbReference>
<name>A0A7D6GKD1_9EURY</name>
<dbReference type="SUPFAM" id="SSF56801">
    <property type="entry name" value="Acetyl-CoA synthetase-like"/>
    <property type="match status" value="1"/>
</dbReference>
<evidence type="ECO:0000259" key="1">
    <source>
        <dbReference type="Pfam" id="PF00501"/>
    </source>
</evidence>
<protein>
    <submittedName>
        <fullName evidence="2">AMP-binding protein</fullName>
    </submittedName>
</protein>